<dbReference type="GO" id="GO:0005737">
    <property type="term" value="C:cytoplasm"/>
    <property type="evidence" value="ECO:0007669"/>
    <property type="project" value="TreeGrafter"/>
</dbReference>
<proteinExistence type="inferred from homology"/>
<dbReference type="Gene3D" id="3.60.21.10">
    <property type="match status" value="1"/>
</dbReference>
<dbReference type="Proteomes" id="UP000182661">
    <property type="component" value="Unassembled WGS sequence"/>
</dbReference>
<dbReference type="InterPro" id="IPR011152">
    <property type="entry name" value="Pesterase_MJ0912"/>
</dbReference>
<dbReference type="AlphaFoldDB" id="A0A657LXN0"/>
<dbReference type="InterPro" id="IPR050126">
    <property type="entry name" value="Ap4A_hydrolase"/>
</dbReference>
<dbReference type="PIRSF" id="PIRSF000883">
    <property type="entry name" value="Pesterase_MJ0912"/>
    <property type="match status" value="1"/>
</dbReference>
<dbReference type="EMBL" id="LSRP01000013">
    <property type="protein sequence ID" value="OJG00791.1"/>
    <property type="molecule type" value="Genomic_DNA"/>
</dbReference>
<feature type="domain" description="Calcineurin-like phosphoesterase" evidence="2">
    <location>
        <begin position="1"/>
        <end position="183"/>
    </location>
</feature>
<comment type="similarity">
    <text evidence="1">Belongs to the metallophosphoesterase superfamily. YfcE family.</text>
</comment>
<dbReference type="PANTHER" id="PTHR42850">
    <property type="entry name" value="METALLOPHOSPHOESTERASE"/>
    <property type="match status" value="1"/>
</dbReference>
<keyword evidence="4" id="KW-1185">Reference proteome</keyword>
<evidence type="ECO:0000256" key="1">
    <source>
        <dbReference type="ARBA" id="ARBA00008950"/>
    </source>
</evidence>
<dbReference type="PANTHER" id="PTHR42850:SF2">
    <property type="entry name" value="BLL5683 PROTEIN"/>
    <property type="match status" value="1"/>
</dbReference>
<evidence type="ECO:0000313" key="3">
    <source>
        <dbReference type="EMBL" id="OJG00791.1"/>
    </source>
</evidence>
<evidence type="ECO:0000313" key="4">
    <source>
        <dbReference type="Proteomes" id="UP000182661"/>
    </source>
</evidence>
<dbReference type="SUPFAM" id="SSF56300">
    <property type="entry name" value="Metallo-dependent phosphatases"/>
    <property type="match status" value="1"/>
</dbReference>
<comment type="caution">
    <text evidence="3">The sequence shown here is derived from an EMBL/GenBank/DDBJ whole genome shotgun (WGS) entry which is preliminary data.</text>
</comment>
<gene>
    <name evidence="3" type="ORF">AX760_10000</name>
</gene>
<dbReference type="GO" id="GO:0016791">
    <property type="term" value="F:phosphatase activity"/>
    <property type="evidence" value="ECO:0007669"/>
    <property type="project" value="TreeGrafter"/>
</dbReference>
<dbReference type="OrthoDB" id="9813918at2"/>
<dbReference type="InterPro" id="IPR029052">
    <property type="entry name" value="Metallo-depent_PP-like"/>
</dbReference>
<sequence length="251" mass="27783">MRIAVIADIHGNDLALYAVLKDIAAQGISEVVNLGDHLSGPLNAARTADMLMAQDFPSIRGNHDRWLTTRAPVEMNTWDSFSHAELEPRHLDWLRALPPTLLYRDEILLCHGTPSSDTTYWLEDLTPQGVLHMSARQRIEDLAGDQDVAVILCGHTHIPRAVRLADGRLIVNPGSVGCPGYDDDEPVFHKVETGSPDASYAVIEKTGGERTGTAWTVSFRRVRYDNLAMSRLAGERGHGEWQRALSTGWLD</sequence>
<reference evidence="3 4" key="1">
    <citation type="submission" date="2016-02" db="EMBL/GenBank/DDBJ databases">
        <title>Genome sequencing of a beta-galactosidase producing bacteria Rhizobium sp. 59.</title>
        <authorList>
            <person name="Wang D."/>
            <person name="Kot W."/>
            <person name="Qin Y."/>
            <person name="Hansen L."/>
            <person name="Naqvi K."/>
            <person name="Rensing C."/>
        </authorList>
    </citation>
    <scope>NUCLEOTIDE SEQUENCE [LARGE SCALE GENOMIC DNA]</scope>
    <source>
        <strain evidence="3 4">59</strain>
    </source>
</reference>
<dbReference type="RefSeq" id="WP_071831284.1">
    <property type="nucleotide sequence ID" value="NZ_LSRP01000013.1"/>
</dbReference>
<evidence type="ECO:0000259" key="2">
    <source>
        <dbReference type="Pfam" id="PF12850"/>
    </source>
</evidence>
<accession>A0A657LXN0</accession>
<protein>
    <submittedName>
        <fullName evidence="3">Metallophosphoesterase</fullName>
    </submittedName>
</protein>
<organism evidence="3 4">
    <name type="scientific">Pararhizobium antarcticum</name>
    <dbReference type="NCBI Taxonomy" id="1798805"/>
    <lineage>
        <taxon>Bacteria</taxon>
        <taxon>Pseudomonadati</taxon>
        <taxon>Pseudomonadota</taxon>
        <taxon>Alphaproteobacteria</taxon>
        <taxon>Hyphomicrobiales</taxon>
        <taxon>Rhizobiaceae</taxon>
        <taxon>Rhizobium/Agrobacterium group</taxon>
        <taxon>Pararhizobium</taxon>
    </lineage>
</organism>
<dbReference type="Pfam" id="PF12850">
    <property type="entry name" value="Metallophos_2"/>
    <property type="match status" value="1"/>
</dbReference>
<dbReference type="InterPro" id="IPR024654">
    <property type="entry name" value="Calcineurin-like_PHP_lpxH"/>
</dbReference>
<name>A0A657LXN0_9HYPH</name>